<dbReference type="Pfam" id="PF08238">
    <property type="entry name" value="Sel1"/>
    <property type="match status" value="5"/>
</dbReference>
<dbReference type="SUPFAM" id="SSF81901">
    <property type="entry name" value="HCP-like"/>
    <property type="match status" value="1"/>
</dbReference>
<keyword evidence="1" id="KW-0677">Repeat</keyword>
<dbReference type="PANTHER" id="PTHR46430">
    <property type="entry name" value="PROTEIN SKT5-RELATED"/>
    <property type="match status" value="1"/>
</dbReference>
<name>A0ABP9ZAG9_9FUNG</name>
<feature type="region of interest" description="Disordered" evidence="2">
    <location>
        <begin position="201"/>
        <end position="249"/>
    </location>
</feature>
<dbReference type="InterPro" id="IPR011990">
    <property type="entry name" value="TPR-like_helical_dom_sf"/>
</dbReference>
<protein>
    <recommendedName>
        <fullName evidence="5">HCP-like protein</fullName>
    </recommendedName>
</protein>
<dbReference type="InterPro" id="IPR051726">
    <property type="entry name" value="Chitin_Synth_Reg"/>
</dbReference>
<dbReference type="InterPro" id="IPR006597">
    <property type="entry name" value="Sel1-like"/>
</dbReference>
<feature type="compositionally biased region" description="Polar residues" evidence="2">
    <location>
        <begin position="201"/>
        <end position="245"/>
    </location>
</feature>
<keyword evidence="4" id="KW-1185">Reference proteome</keyword>
<evidence type="ECO:0008006" key="5">
    <source>
        <dbReference type="Google" id="ProtNLM"/>
    </source>
</evidence>
<evidence type="ECO:0000313" key="4">
    <source>
        <dbReference type="Proteomes" id="UP001473302"/>
    </source>
</evidence>
<feature type="region of interest" description="Disordered" evidence="2">
    <location>
        <begin position="75"/>
        <end position="105"/>
    </location>
</feature>
<reference evidence="3 4" key="1">
    <citation type="submission" date="2024-04" db="EMBL/GenBank/DDBJ databases">
        <title>genome sequences of Mucor flavus KT1a and Helicostylum pulchrum KT1b strains isolated from the surface of a dry-aged beef.</title>
        <authorList>
            <person name="Toyotome T."/>
            <person name="Hosono M."/>
            <person name="Torimaru M."/>
            <person name="Fukuda K."/>
            <person name="Mikami N."/>
        </authorList>
    </citation>
    <scope>NUCLEOTIDE SEQUENCE [LARGE SCALE GENOMIC DNA]</scope>
    <source>
        <strain evidence="3 4">KT1a</strain>
    </source>
</reference>
<comment type="caution">
    <text evidence="3">The sequence shown here is derived from an EMBL/GenBank/DDBJ whole genome shotgun (WGS) entry which is preliminary data.</text>
</comment>
<dbReference type="EMBL" id="BAABUK010000030">
    <property type="protein sequence ID" value="GAA5816123.1"/>
    <property type="molecule type" value="Genomic_DNA"/>
</dbReference>
<gene>
    <name evidence="3" type="ORF">MFLAVUS_009646</name>
</gene>
<accession>A0ABP9ZAG9</accession>
<dbReference type="PANTHER" id="PTHR46430:SF2">
    <property type="entry name" value="CHITIN SYNTHASE REGULATORY FACTOR 4"/>
    <property type="match status" value="1"/>
</dbReference>
<organism evidence="3 4">
    <name type="scientific">Mucor flavus</name>
    <dbReference type="NCBI Taxonomy" id="439312"/>
    <lineage>
        <taxon>Eukaryota</taxon>
        <taxon>Fungi</taxon>
        <taxon>Fungi incertae sedis</taxon>
        <taxon>Mucoromycota</taxon>
        <taxon>Mucoromycotina</taxon>
        <taxon>Mucoromycetes</taxon>
        <taxon>Mucorales</taxon>
        <taxon>Mucorineae</taxon>
        <taxon>Mucoraceae</taxon>
        <taxon>Mucor</taxon>
    </lineage>
</organism>
<dbReference type="SMART" id="SM00671">
    <property type="entry name" value="SEL1"/>
    <property type="match status" value="6"/>
</dbReference>
<evidence type="ECO:0000313" key="3">
    <source>
        <dbReference type="EMBL" id="GAA5816123.1"/>
    </source>
</evidence>
<proteinExistence type="predicted"/>
<evidence type="ECO:0000256" key="1">
    <source>
        <dbReference type="ARBA" id="ARBA00022737"/>
    </source>
</evidence>
<evidence type="ECO:0000256" key="2">
    <source>
        <dbReference type="SAM" id="MobiDB-lite"/>
    </source>
</evidence>
<dbReference type="Proteomes" id="UP001473302">
    <property type="component" value="Unassembled WGS sequence"/>
</dbReference>
<feature type="compositionally biased region" description="Basic and acidic residues" evidence="2">
    <location>
        <begin position="85"/>
        <end position="101"/>
    </location>
</feature>
<sequence>MSFIQETPCIWSDSASLDQQPTVNTSIVGQMQNLLLIDDDEIYNDDEDDFSFLAPFSNDDSAPVSNTNHIQYVNTVRKTRPLPKIPERSSSKGTSTEKNDGLKSQNKLTARQLFEMLSDDRITDTDNTNEEKEDDMLYGGVYAFKTQLPSPHLSNKSIQHASYQYENFNTNYYKMMTPVQEVEEEQLYNYQEDISYQDNDYNTATTASTTDRSLSEASFSAPSLTSGRTSPSSHKSHQSVDSLNQKSDHEHAVHLDGPEANTIQPAKDESLVSDVERLAELNQALMTPVISNQNIVINSFPQPPVAPSEDYSNINTASPQAMTSFSLTNNKESIKTYRRMATKTHDKNIQFTYAKYLMQLVSFHGAEQETNSTRDRLQEEVEYWIEKLAKANYAEALYIKGQWHSHCCDQSVINIFVGSQYKKVNHAKAFKCFQQAAKFGSTEAHYELAEYWKDRKEYKKALSSYKFAASKNHILALYKLANIMLRGLMNQEKDAHQGLIFLKKAADSNKPESARSAYDLACIYSNDFESIDLIKAGLIMPTVTSQTCNLAIQYYKKADDLGLVLATYRLAYIYQCGRVNTVVDLPLSFKYYLKAAEKKHEGAMLEIAKFYKEGIPGFLNSHHTLAHEWCTRAAVDGNQVAEFTLGIYFEYGIGVYPDHAQALSWYRKAASKGYNPAKDKLSNRPGKPAKTQNIDVKANTGRSKKYYEESIRIAEKSRRVHAEQSCQIIPTNVK</sequence>
<dbReference type="Gene3D" id="1.25.40.10">
    <property type="entry name" value="Tetratricopeptide repeat domain"/>
    <property type="match status" value="2"/>
</dbReference>